<proteinExistence type="predicted"/>
<dbReference type="EMBL" id="MU827305">
    <property type="protein sequence ID" value="KAJ7363385.1"/>
    <property type="molecule type" value="Genomic_DNA"/>
</dbReference>
<keyword evidence="2" id="KW-1185">Reference proteome</keyword>
<name>A0A9X0CLJ7_9CNID</name>
<reference evidence="1" key="1">
    <citation type="submission" date="2023-01" db="EMBL/GenBank/DDBJ databases">
        <title>Genome assembly of the deep-sea coral Lophelia pertusa.</title>
        <authorList>
            <person name="Herrera S."/>
            <person name="Cordes E."/>
        </authorList>
    </citation>
    <scope>NUCLEOTIDE SEQUENCE</scope>
    <source>
        <strain evidence="1">USNM1676648</strain>
        <tissue evidence="1">Polyp</tissue>
    </source>
</reference>
<evidence type="ECO:0000313" key="2">
    <source>
        <dbReference type="Proteomes" id="UP001163046"/>
    </source>
</evidence>
<evidence type="ECO:0000313" key="1">
    <source>
        <dbReference type="EMBL" id="KAJ7363385.1"/>
    </source>
</evidence>
<accession>A0A9X0CLJ7</accession>
<comment type="caution">
    <text evidence="1">The sequence shown here is derived from an EMBL/GenBank/DDBJ whole genome shotgun (WGS) entry which is preliminary data.</text>
</comment>
<organism evidence="1 2">
    <name type="scientific">Desmophyllum pertusum</name>
    <dbReference type="NCBI Taxonomy" id="174260"/>
    <lineage>
        <taxon>Eukaryota</taxon>
        <taxon>Metazoa</taxon>
        <taxon>Cnidaria</taxon>
        <taxon>Anthozoa</taxon>
        <taxon>Hexacorallia</taxon>
        <taxon>Scleractinia</taxon>
        <taxon>Caryophylliina</taxon>
        <taxon>Caryophylliidae</taxon>
        <taxon>Desmophyllum</taxon>
    </lineage>
</organism>
<protein>
    <submittedName>
        <fullName evidence="1">Uncharacterized protein</fullName>
    </submittedName>
</protein>
<sequence>MLHVIPHDYVMQRITTNMATSLSQIFYHSLSRNATCKTLTMFRCYSFFKHTGRMLCTRATSMKVKDCYLLLGVDWSAKRCGCPRSVLEIGKAVSPGLWKKKQLMPPDLRG</sequence>
<dbReference type="Proteomes" id="UP001163046">
    <property type="component" value="Unassembled WGS sequence"/>
</dbReference>
<dbReference type="AlphaFoldDB" id="A0A9X0CLJ7"/>
<gene>
    <name evidence="1" type="ORF">OS493_009537</name>
</gene>